<feature type="domain" description="Heterokaryon incompatibility" evidence="2">
    <location>
        <begin position="281"/>
        <end position="434"/>
    </location>
</feature>
<dbReference type="HOGENOM" id="CLU_003953_5_2_1"/>
<gene>
    <name evidence="3" type="ORF">GALMADRAFT_259000</name>
</gene>
<organism evidence="3 4">
    <name type="scientific">Galerina marginata (strain CBS 339.88)</name>
    <dbReference type="NCBI Taxonomy" id="685588"/>
    <lineage>
        <taxon>Eukaryota</taxon>
        <taxon>Fungi</taxon>
        <taxon>Dikarya</taxon>
        <taxon>Basidiomycota</taxon>
        <taxon>Agaricomycotina</taxon>
        <taxon>Agaricomycetes</taxon>
        <taxon>Agaricomycetidae</taxon>
        <taxon>Agaricales</taxon>
        <taxon>Agaricineae</taxon>
        <taxon>Strophariaceae</taxon>
        <taxon>Galerina</taxon>
    </lineage>
</organism>
<keyword evidence="4" id="KW-1185">Reference proteome</keyword>
<feature type="region of interest" description="Disordered" evidence="1">
    <location>
        <begin position="1"/>
        <end position="70"/>
    </location>
</feature>
<evidence type="ECO:0000256" key="1">
    <source>
        <dbReference type="SAM" id="MobiDB-lite"/>
    </source>
</evidence>
<dbReference type="AlphaFoldDB" id="A0A067S6P4"/>
<protein>
    <recommendedName>
        <fullName evidence="2">Heterokaryon incompatibility domain-containing protein</fullName>
    </recommendedName>
</protein>
<sequence>MSPLDNDRETEFDVRRPKDQDEQQDPNEQEISDEPEDSGEQEGSDEQEDWSEEEDPDDPDIMIPPLLPIPQSLAKPNDRLCNLCEALDLTPRRFVVLPDDDDLNDVEVQLGLVQDIKKSSSCPFCRLVLAAVGSNVPAFDDGEPVSITLTWQEAVDEPDHLMRNYKDDNPPYRVLTPKVVSPGSLSGWKQLHDNPQITLLTNDAPANTPANTHFLRPIGDKIDFAMVRNWLLMCERWHGDICKQSKMLDHVVDDVVAEIPSLRLIDVVDNCIVSAPPNCQYVALSYVWGRIDPETILRTLKANVVELEQRGSLVRSDNHSRIPLTIRDAMEVVRELRLRYLWVDSLCIIQDDIGKEGSKMDAISKMDIVYGAAFLTITAGTGVDANAGLPGLRPGTQMQVAEQILPGLRLALGMDYNEYVLKAVYSTRAWTYQEQQFSRRRLVFIGGQVVYECLHADGWCEDKFCERRKNAGNGKFEMNGGKNINKHEDLIKEYSSRSLTHEEDIYDAFAGITRYFRTSLKVNLCHGIPDAYFDWFLLWVPLSPQKRREIAPSWSWAGWIGPSGSHIWLWYEGVISTVRKAQSERTWIIWYQRTAHTSTECVKVWQHSSSESRSRNFYGVKTKDRHLFNRSETLPTPQTLIKAPEYIQDNNSPAPGSGFLQFWTVSVMFEVGPPTSEYLDSVPLNGCYRLGIFGHNGREVGTVIFNAEWPSAKPIHKTHEFILLCEGKDGTGKGSVHSTPWVYKVMLIEWHGKWAERIALGSIGKSDLREALPPGPVWKEIILG</sequence>
<dbReference type="InterPro" id="IPR010730">
    <property type="entry name" value="HET"/>
</dbReference>
<feature type="compositionally biased region" description="Acidic residues" evidence="1">
    <location>
        <begin position="22"/>
        <end position="60"/>
    </location>
</feature>
<evidence type="ECO:0000259" key="2">
    <source>
        <dbReference type="Pfam" id="PF06985"/>
    </source>
</evidence>
<accession>A0A067S6P4</accession>
<dbReference type="OrthoDB" id="2958217at2759"/>
<evidence type="ECO:0000313" key="4">
    <source>
        <dbReference type="Proteomes" id="UP000027222"/>
    </source>
</evidence>
<dbReference type="PANTHER" id="PTHR33112">
    <property type="entry name" value="DOMAIN PROTEIN, PUTATIVE-RELATED"/>
    <property type="match status" value="1"/>
</dbReference>
<dbReference type="EMBL" id="KL142422">
    <property type="protein sequence ID" value="KDR66520.1"/>
    <property type="molecule type" value="Genomic_DNA"/>
</dbReference>
<reference evidence="4" key="1">
    <citation type="journal article" date="2014" name="Proc. Natl. Acad. Sci. U.S.A.">
        <title>Extensive sampling of basidiomycete genomes demonstrates inadequacy of the white-rot/brown-rot paradigm for wood decay fungi.</title>
        <authorList>
            <person name="Riley R."/>
            <person name="Salamov A.A."/>
            <person name="Brown D.W."/>
            <person name="Nagy L.G."/>
            <person name="Floudas D."/>
            <person name="Held B.W."/>
            <person name="Levasseur A."/>
            <person name="Lombard V."/>
            <person name="Morin E."/>
            <person name="Otillar R."/>
            <person name="Lindquist E.A."/>
            <person name="Sun H."/>
            <person name="LaButti K.M."/>
            <person name="Schmutz J."/>
            <person name="Jabbour D."/>
            <person name="Luo H."/>
            <person name="Baker S.E."/>
            <person name="Pisabarro A.G."/>
            <person name="Walton J.D."/>
            <person name="Blanchette R.A."/>
            <person name="Henrissat B."/>
            <person name="Martin F."/>
            <person name="Cullen D."/>
            <person name="Hibbett D.S."/>
            <person name="Grigoriev I.V."/>
        </authorList>
    </citation>
    <scope>NUCLEOTIDE SEQUENCE [LARGE SCALE GENOMIC DNA]</scope>
    <source>
        <strain evidence="4">CBS 339.88</strain>
    </source>
</reference>
<dbReference type="PANTHER" id="PTHR33112:SF12">
    <property type="entry name" value="HETEROKARYON INCOMPATIBILITY DOMAIN-CONTAINING PROTEIN"/>
    <property type="match status" value="1"/>
</dbReference>
<evidence type="ECO:0000313" key="3">
    <source>
        <dbReference type="EMBL" id="KDR66520.1"/>
    </source>
</evidence>
<dbReference type="Pfam" id="PF06985">
    <property type="entry name" value="HET"/>
    <property type="match status" value="1"/>
</dbReference>
<dbReference type="Proteomes" id="UP000027222">
    <property type="component" value="Unassembled WGS sequence"/>
</dbReference>
<feature type="compositionally biased region" description="Basic and acidic residues" evidence="1">
    <location>
        <begin position="1"/>
        <end position="21"/>
    </location>
</feature>
<name>A0A067S6P4_GALM3</name>
<proteinExistence type="predicted"/>